<gene>
    <name evidence="3" type="ORF">RUM8411_04314</name>
</gene>
<evidence type="ECO:0000313" key="3">
    <source>
        <dbReference type="EMBL" id="SLN76007.1"/>
    </source>
</evidence>
<reference evidence="4" key="1">
    <citation type="submission" date="2017-03" db="EMBL/GenBank/DDBJ databases">
        <authorList>
            <person name="Rodrigo-Torres L."/>
            <person name="Arahal R.D."/>
            <person name="Lucena T."/>
        </authorList>
    </citation>
    <scope>NUCLEOTIDE SEQUENCE [LARGE SCALE GENOMIC DNA]</scope>
    <source>
        <strain evidence="4">CECT 8411</strain>
    </source>
</reference>
<keyword evidence="1" id="KW-0812">Transmembrane</keyword>
<sequence>MIRILRTIVPAIFAMVIMTGSASAVTSVVAGGSYDITSDTLFTGQVDSMGGSGSYSVNFTSPASPVFSTANAAITVGILGTFTNLTVAWYDAATDTLLNSTPILAGITTLNTIFLSKHDRLGQDLVFSWDNSTASTNKGPISFTFDVAPVPLPAGGLLLLTALGGLVLVRQRKAAAA</sequence>
<keyword evidence="1" id="KW-1133">Transmembrane helix</keyword>
<feature type="transmembrane region" description="Helical" evidence="1">
    <location>
        <begin position="150"/>
        <end position="169"/>
    </location>
</feature>
<keyword evidence="4" id="KW-1185">Reference proteome</keyword>
<evidence type="ECO:0000256" key="1">
    <source>
        <dbReference type="SAM" id="Phobius"/>
    </source>
</evidence>
<organism evidence="3 4">
    <name type="scientific">Ruegeria meonggei</name>
    <dbReference type="NCBI Taxonomy" id="1446476"/>
    <lineage>
        <taxon>Bacteria</taxon>
        <taxon>Pseudomonadati</taxon>
        <taxon>Pseudomonadota</taxon>
        <taxon>Alphaproteobacteria</taxon>
        <taxon>Rhodobacterales</taxon>
        <taxon>Roseobacteraceae</taxon>
        <taxon>Ruegeria</taxon>
    </lineage>
</organism>
<keyword evidence="1" id="KW-0472">Membrane</keyword>
<name>A0A1X7AES9_9RHOB</name>
<dbReference type="EMBL" id="FWFP01000017">
    <property type="protein sequence ID" value="SLN76007.1"/>
    <property type="molecule type" value="Genomic_DNA"/>
</dbReference>
<protein>
    <recommendedName>
        <fullName evidence="5">VPLPA-CTERM protein sorting domain protein</fullName>
    </recommendedName>
</protein>
<proteinExistence type="predicted"/>
<dbReference type="AlphaFoldDB" id="A0A1X7AES9"/>
<evidence type="ECO:0008006" key="5">
    <source>
        <dbReference type="Google" id="ProtNLM"/>
    </source>
</evidence>
<evidence type="ECO:0000313" key="4">
    <source>
        <dbReference type="Proteomes" id="UP000193778"/>
    </source>
</evidence>
<feature type="chain" id="PRO_5012146153" description="VPLPA-CTERM protein sorting domain protein" evidence="2">
    <location>
        <begin position="25"/>
        <end position="177"/>
    </location>
</feature>
<feature type="signal peptide" evidence="2">
    <location>
        <begin position="1"/>
        <end position="24"/>
    </location>
</feature>
<dbReference type="InterPro" id="IPR022472">
    <property type="entry name" value="VPLPA-CTERM"/>
</dbReference>
<keyword evidence="2" id="KW-0732">Signal</keyword>
<accession>A0A1X7AES9</accession>
<dbReference type="NCBIfam" id="TIGR03370">
    <property type="entry name" value="VPLPA-CTERM"/>
    <property type="match status" value="1"/>
</dbReference>
<dbReference type="Proteomes" id="UP000193778">
    <property type="component" value="Unassembled WGS sequence"/>
</dbReference>
<evidence type="ECO:0000256" key="2">
    <source>
        <dbReference type="SAM" id="SignalP"/>
    </source>
</evidence>